<reference evidence="1" key="1">
    <citation type="submission" date="2021-02" db="EMBL/GenBank/DDBJ databases">
        <title>Metagenome analyses of Stigonema ocellatum DSM 106950, Chlorogloea purpurea SAG 13.99 and Gomphosphaeria aponina DSM 107014.</title>
        <authorList>
            <person name="Marter P."/>
            <person name="Huang S."/>
        </authorList>
    </citation>
    <scope>NUCLEOTIDE SEQUENCE</scope>
    <source>
        <strain evidence="1">JP213</strain>
    </source>
</reference>
<comment type="caution">
    <text evidence="1">The sequence shown here is derived from an EMBL/GenBank/DDBJ whole genome shotgun (WGS) entry which is preliminary data.</text>
</comment>
<evidence type="ECO:0000313" key="2">
    <source>
        <dbReference type="Proteomes" id="UP000767446"/>
    </source>
</evidence>
<dbReference type="Proteomes" id="UP000767446">
    <property type="component" value="Unassembled WGS sequence"/>
</dbReference>
<organism evidence="1 2">
    <name type="scientific">Gomphosphaeria aponina SAG 52.96 = DSM 107014</name>
    <dbReference type="NCBI Taxonomy" id="1521640"/>
    <lineage>
        <taxon>Bacteria</taxon>
        <taxon>Bacillati</taxon>
        <taxon>Cyanobacteriota</taxon>
        <taxon>Cyanophyceae</taxon>
        <taxon>Oscillatoriophycideae</taxon>
        <taxon>Chroococcales</taxon>
        <taxon>Gomphosphaeriaceae</taxon>
        <taxon>Gomphosphaeria</taxon>
    </lineage>
</organism>
<gene>
    <name evidence="1" type="ORF">DSM107014_13965</name>
</gene>
<name>A0A941GSG4_9CHRO</name>
<accession>A0A941GSG4</accession>
<evidence type="ECO:0000313" key="1">
    <source>
        <dbReference type="EMBL" id="MBR8828982.1"/>
    </source>
</evidence>
<proteinExistence type="predicted"/>
<protein>
    <submittedName>
        <fullName evidence="1">Uncharacterized protein</fullName>
    </submittedName>
</protein>
<dbReference type="EMBL" id="JADQBC010000099">
    <property type="protein sequence ID" value="MBR8828982.1"/>
    <property type="molecule type" value="Genomic_DNA"/>
</dbReference>
<sequence>MLATLYGWTNANDHQFLFKKTPPRLIYSVDHGHFFPNPPHWSLDDLLKSSPACLDPYFDCCKFSAEELESAYVKLLWQKAEGRRQKENPYYY</sequence>
<dbReference type="AlphaFoldDB" id="A0A941GSG4"/>